<sequence length="133" mass="13892">MKKTFFVLALSILVILPVFAFGLTAHAQSAADNMLWGGFESNVQTATGLGNTDPREMAGSVINIFLGFLGIIAVLLILFGGFKWMTAAGDEGKVDEAKKLIAAGIIGLVVILAAFAIAQFVINALYNATNATG</sequence>
<reference evidence="3 4" key="1">
    <citation type="journal article" date="2016" name="Nat. Commun.">
        <title>Thousands of microbial genomes shed light on interconnected biogeochemical processes in an aquifer system.</title>
        <authorList>
            <person name="Anantharaman K."/>
            <person name="Brown C.T."/>
            <person name="Hug L.A."/>
            <person name="Sharon I."/>
            <person name="Castelle C.J."/>
            <person name="Probst A.J."/>
            <person name="Thomas B.C."/>
            <person name="Singh A."/>
            <person name="Wilkins M.J."/>
            <person name="Karaoz U."/>
            <person name="Brodie E.L."/>
            <person name="Williams K.H."/>
            <person name="Hubbard S.S."/>
            <person name="Banfield J.F."/>
        </authorList>
    </citation>
    <scope>NUCLEOTIDE SEQUENCE [LARGE SCALE GENOMIC DNA]</scope>
</reference>
<dbReference type="NCBIfam" id="NF045849">
    <property type="entry name" value="ICE_MMCAP2_0565"/>
    <property type="match status" value="1"/>
</dbReference>
<evidence type="ECO:0000313" key="3">
    <source>
        <dbReference type="EMBL" id="OGF25677.1"/>
    </source>
</evidence>
<evidence type="ECO:0000313" key="4">
    <source>
        <dbReference type="Proteomes" id="UP000178367"/>
    </source>
</evidence>
<protein>
    <recommendedName>
        <fullName evidence="5">DUF4134 domain-containing protein</fullName>
    </recommendedName>
</protein>
<keyword evidence="1" id="KW-0812">Transmembrane</keyword>
<dbReference type="EMBL" id="MFGB01000020">
    <property type="protein sequence ID" value="OGF25677.1"/>
    <property type="molecule type" value="Genomic_DNA"/>
</dbReference>
<name>A0A1F5SG27_9BACT</name>
<keyword evidence="2" id="KW-0732">Signal</keyword>
<organism evidence="3 4">
    <name type="scientific">Candidatus Falkowbacteria bacterium RIFOXYA2_FULL_47_19</name>
    <dbReference type="NCBI Taxonomy" id="1797994"/>
    <lineage>
        <taxon>Bacteria</taxon>
        <taxon>Candidatus Falkowiibacteriota</taxon>
    </lineage>
</organism>
<keyword evidence="1" id="KW-1133">Transmembrane helix</keyword>
<dbReference type="STRING" id="1797994.A2227_00525"/>
<keyword evidence="1" id="KW-0472">Membrane</keyword>
<dbReference type="InterPro" id="IPR043993">
    <property type="entry name" value="T4SS_pilin"/>
</dbReference>
<feature type="signal peptide" evidence="2">
    <location>
        <begin position="1"/>
        <end position="20"/>
    </location>
</feature>
<dbReference type="Proteomes" id="UP000178367">
    <property type="component" value="Unassembled WGS sequence"/>
</dbReference>
<dbReference type="Pfam" id="PF18895">
    <property type="entry name" value="T4SS_pilin"/>
    <property type="match status" value="1"/>
</dbReference>
<dbReference type="AlphaFoldDB" id="A0A1F5SG27"/>
<evidence type="ECO:0000256" key="2">
    <source>
        <dbReference type="SAM" id="SignalP"/>
    </source>
</evidence>
<comment type="caution">
    <text evidence="3">The sequence shown here is derived from an EMBL/GenBank/DDBJ whole genome shotgun (WGS) entry which is preliminary data.</text>
</comment>
<gene>
    <name evidence="3" type="ORF">A2227_00525</name>
</gene>
<evidence type="ECO:0008006" key="5">
    <source>
        <dbReference type="Google" id="ProtNLM"/>
    </source>
</evidence>
<feature type="transmembrane region" description="Helical" evidence="1">
    <location>
        <begin position="57"/>
        <end position="79"/>
    </location>
</feature>
<feature type="transmembrane region" description="Helical" evidence="1">
    <location>
        <begin position="100"/>
        <end position="122"/>
    </location>
</feature>
<evidence type="ECO:0000256" key="1">
    <source>
        <dbReference type="SAM" id="Phobius"/>
    </source>
</evidence>
<accession>A0A1F5SG27</accession>
<proteinExistence type="predicted"/>
<feature type="chain" id="PRO_5009521201" description="DUF4134 domain-containing protein" evidence="2">
    <location>
        <begin position="21"/>
        <end position="133"/>
    </location>
</feature>